<name>A0A1I4E4W2_9HYPH</name>
<dbReference type="AlphaFoldDB" id="A0A1I4E4W2"/>
<evidence type="ECO:0000256" key="1">
    <source>
        <dbReference type="SAM" id="MobiDB-lite"/>
    </source>
</evidence>
<evidence type="ECO:0000313" key="2">
    <source>
        <dbReference type="EMBL" id="SFL00189.1"/>
    </source>
</evidence>
<accession>A0A1I4E4W2</accession>
<sequence>MTRRPPLDFGMQFQDAGTQRRRADRLPLHVASPTTVAFDDAYRHARPAMVAAGYSWTDLTSDDGKLRACWWDHGIDVDLAALEAAVADAAVAGAAERTERARQDEERAAARRTAHAAEVAEVQKISGPIREELTALLAGRQWAFGRHLTDARRLAEDSEWTHRCMQSAVRAVDGAGANIERAETRLSRPAPAVWFARAADPAIRTAVLEGCRYISALDTDWASDRNGIGWSQATSWTGHVLSERDALDQGAASHALHLLFTHRKQLPPALRARIFEGALPTENAQAALAL</sequence>
<dbReference type="STRING" id="414703.SAMN04488125_10763"/>
<organism evidence="2 3">
    <name type="scientific">Methylorubrum salsuginis</name>
    <dbReference type="NCBI Taxonomy" id="414703"/>
    <lineage>
        <taxon>Bacteria</taxon>
        <taxon>Pseudomonadati</taxon>
        <taxon>Pseudomonadota</taxon>
        <taxon>Alphaproteobacteria</taxon>
        <taxon>Hyphomicrobiales</taxon>
        <taxon>Methylobacteriaceae</taxon>
        <taxon>Methylorubrum</taxon>
    </lineage>
</organism>
<feature type="compositionally biased region" description="Basic and acidic residues" evidence="1">
    <location>
        <begin position="96"/>
        <end position="109"/>
    </location>
</feature>
<gene>
    <name evidence="2" type="ORF">SAMN04488125_10763</name>
</gene>
<keyword evidence="3" id="KW-1185">Reference proteome</keyword>
<protein>
    <submittedName>
        <fullName evidence="2">Uncharacterized protein</fullName>
    </submittedName>
</protein>
<evidence type="ECO:0000313" key="3">
    <source>
        <dbReference type="Proteomes" id="UP000198804"/>
    </source>
</evidence>
<dbReference type="RefSeq" id="WP_091945352.1">
    <property type="nucleotide sequence ID" value="NZ_FOSV01000007.1"/>
</dbReference>
<dbReference type="EMBL" id="FOSV01000007">
    <property type="protein sequence ID" value="SFL00189.1"/>
    <property type="molecule type" value="Genomic_DNA"/>
</dbReference>
<feature type="region of interest" description="Disordered" evidence="1">
    <location>
        <begin position="95"/>
        <end position="115"/>
    </location>
</feature>
<dbReference type="Proteomes" id="UP000198804">
    <property type="component" value="Unassembled WGS sequence"/>
</dbReference>
<dbReference type="OrthoDB" id="8005234at2"/>
<reference evidence="3" key="1">
    <citation type="submission" date="2016-10" db="EMBL/GenBank/DDBJ databases">
        <authorList>
            <person name="Varghese N."/>
            <person name="Submissions S."/>
        </authorList>
    </citation>
    <scope>NUCLEOTIDE SEQUENCE [LARGE SCALE GENOMIC DNA]</scope>
    <source>
        <strain evidence="3">CGMCC 1.6474</strain>
    </source>
</reference>
<proteinExistence type="predicted"/>